<dbReference type="Proteomes" id="UP001219525">
    <property type="component" value="Unassembled WGS sequence"/>
</dbReference>
<evidence type="ECO:0000313" key="2">
    <source>
        <dbReference type="Proteomes" id="UP001219525"/>
    </source>
</evidence>
<evidence type="ECO:0000313" key="1">
    <source>
        <dbReference type="EMBL" id="KAJ7194124.1"/>
    </source>
</evidence>
<gene>
    <name evidence="1" type="ORF">GGX14DRAFT_378263</name>
</gene>
<feature type="non-terminal residue" evidence="1">
    <location>
        <position position="117"/>
    </location>
</feature>
<dbReference type="EMBL" id="JARJCW010000101">
    <property type="protein sequence ID" value="KAJ7194124.1"/>
    <property type="molecule type" value="Genomic_DNA"/>
</dbReference>
<comment type="caution">
    <text evidence="1">The sequence shown here is derived from an EMBL/GenBank/DDBJ whole genome shotgun (WGS) entry which is preliminary data.</text>
</comment>
<dbReference type="AlphaFoldDB" id="A0AAD6Y4T0"/>
<keyword evidence="2" id="KW-1185">Reference proteome</keyword>
<sequence length="117" mass="12786">MSLHVWQIGTLPSTALTWGAVRAGIQHKCGTCGVLLLTGEKSGFCCGPNGSRFRDVRALPPLPAEFDVFLRDPRISKLSRRLNLILSFASLESTHPFPQINNGPPGFMAIGGRVYHR</sequence>
<reference evidence="1" key="1">
    <citation type="submission" date="2023-03" db="EMBL/GenBank/DDBJ databases">
        <title>Massive genome expansion in bonnet fungi (Mycena s.s.) driven by repeated elements and novel gene families across ecological guilds.</title>
        <authorList>
            <consortium name="Lawrence Berkeley National Laboratory"/>
            <person name="Harder C.B."/>
            <person name="Miyauchi S."/>
            <person name="Viragh M."/>
            <person name="Kuo A."/>
            <person name="Thoen E."/>
            <person name="Andreopoulos B."/>
            <person name="Lu D."/>
            <person name="Skrede I."/>
            <person name="Drula E."/>
            <person name="Henrissat B."/>
            <person name="Morin E."/>
            <person name="Kohler A."/>
            <person name="Barry K."/>
            <person name="LaButti K."/>
            <person name="Morin E."/>
            <person name="Salamov A."/>
            <person name="Lipzen A."/>
            <person name="Mereny Z."/>
            <person name="Hegedus B."/>
            <person name="Baldrian P."/>
            <person name="Stursova M."/>
            <person name="Weitz H."/>
            <person name="Taylor A."/>
            <person name="Grigoriev I.V."/>
            <person name="Nagy L.G."/>
            <person name="Martin F."/>
            <person name="Kauserud H."/>
        </authorList>
    </citation>
    <scope>NUCLEOTIDE SEQUENCE</scope>
    <source>
        <strain evidence="1">9144</strain>
    </source>
</reference>
<accession>A0AAD6Y4T0</accession>
<proteinExistence type="predicted"/>
<protein>
    <submittedName>
        <fullName evidence="1">Uncharacterized protein</fullName>
    </submittedName>
</protein>
<organism evidence="1 2">
    <name type="scientific">Mycena pura</name>
    <dbReference type="NCBI Taxonomy" id="153505"/>
    <lineage>
        <taxon>Eukaryota</taxon>
        <taxon>Fungi</taxon>
        <taxon>Dikarya</taxon>
        <taxon>Basidiomycota</taxon>
        <taxon>Agaricomycotina</taxon>
        <taxon>Agaricomycetes</taxon>
        <taxon>Agaricomycetidae</taxon>
        <taxon>Agaricales</taxon>
        <taxon>Marasmiineae</taxon>
        <taxon>Mycenaceae</taxon>
        <taxon>Mycena</taxon>
    </lineage>
</organism>
<name>A0AAD6Y4T0_9AGAR</name>